<proteinExistence type="predicted"/>
<organism evidence="1 2">
    <name type="scientific">Candidatus Sedimenticola endophacoides</name>
    <dbReference type="NCBI Taxonomy" id="2548426"/>
    <lineage>
        <taxon>Bacteria</taxon>
        <taxon>Pseudomonadati</taxon>
        <taxon>Pseudomonadota</taxon>
        <taxon>Gammaproteobacteria</taxon>
        <taxon>Chromatiales</taxon>
        <taxon>Sedimenticolaceae</taxon>
        <taxon>Sedimenticola</taxon>
    </lineage>
</organism>
<comment type="caution">
    <text evidence="1">The sequence shown here is derived from an EMBL/GenBank/DDBJ whole genome shotgun (WGS) entry which is preliminary data.</text>
</comment>
<reference evidence="1 2" key="1">
    <citation type="submission" date="2018-01" db="EMBL/GenBank/DDBJ databases">
        <title>Novel co-symbiosis in the lucinid bivalve Phacoides pectinatus.</title>
        <authorList>
            <person name="Lim S.J."/>
            <person name="Davis B.G."/>
            <person name="Gill D.E."/>
            <person name="Engel A.S."/>
            <person name="Anderson L.C."/>
            <person name="Campbell B.J."/>
        </authorList>
    </citation>
    <scope>NUCLEOTIDE SEQUENCE [LARGE SCALE GENOMIC DNA]</scope>
    <source>
        <strain evidence="1">N3_P5</strain>
    </source>
</reference>
<evidence type="ECO:0000313" key="1">
    <source>
        <dbReference type="EMBL" id="PUE04387.1"/>
    </source>
</evidence>
<name>A0A657PVE1_9GAMM</name>
<protein>
    <submittedName>
        <fullName evidence="1">DUF123 domain-containing protein</fullName>
    </submittedName>
</protein>
<dbReference type="Proteomes" id="UP000250928">
    <property type="component" value="Unassembled WGS sequence"/>
</dbReference>
<sequence length="159" mass="18132">MVRVEPAASPGTYVLLMHLPAPRRIRVGALGVWRLRAGWYAYAGSAFGPGGVEARCRHHRRRGARPRWHVDYIRVVAVLHEIWFTHDPLPREHLWATLLTASRGAEAPVRGFGSSDCGCWTHLLFSEKMFSFHGVTRRVRACATDHARIWRQNLSYGEH</sequence>
<dbReference type="EMBL" id="PQCO01000127">
    <property type="protein sequence ID" value="PUE04387.1"/>
    <property type="molecule type" value="Genomic_DNA"/>
</dbReference>
<dbReference type="InterPro" id="IPR002837">
    <property type="entry name" value="DUF123"/>
</dbReference>
<dbReference type="Pfam" id="PF01986">
    <property type="entry name" value="DUF123"/>
    <property type="match status" value="1"/>
</dbReference>
<evidence type="ECO:0000313" key="2">
    <source>
        <dbReference type="Proteomes" id="UP000250928"/>
    </source>
</evidence>
<gene>
    <name evidence="1" type="ORF">C3L24_03320</name>
</gene>
<dbReference type="AlphaFoldDB" id="A0A657PVE1"/>
<dbReference type="PANTHER" id="PTHR37460">
    <property type="entry name" value="ENDONUCLEASE III"/>
    <property type="match status" value="1"/>
</dbReference>
<dbReference type="CDD" id="cd10441">
    <property type="entry name" value="GIY-YIG_COG1833"/>
    <property type="match status" value="1"/>
</dbReference>
<accession>A0A657PVE1</accession>
<dbReference type="PANTHER" id="PTHR37460:SF1">
    <property type="entry name" value="ENDONUCLEASE III"/>
    <property type="match status" value="1"/>
</dbReference>